<dbReference type="AlphaFoldDB" id="A0AAV3XCM1"/>
<keyword evidence="2" id="KW-1185">Reference proteome</keyword>
<accession>A0AAV3XCM1</accession>
<sequence length="53" mass="6083">MVKVIAAEKKLQTLPGIPSKLSIPEQILMTLIWREYPTYFHWVAGGLTQQMLI</sequence>
<dbReference type="EMBL" id="BLAY01000040">
    <property type="protein sequence ID" value="GET38189.1"/>
    <property type="molecule type" value="Genomic_DNA"/>
</dbReference>
<comment type="caution">
    <text evidence="1">The sequence shown here is derived from an EMBL/GenBank/DDBJ whole genome shotgun (WGS) entry which is preliminary data.</text>
</comment>
<organism evidence="1 2">
    <name type="scientific">Microseira wollei NIES-4236</name>
    <dbReference type="NCBI Taxonomy" id="2530354"/>
    <lineage>
        <taxon>Bacteria</taxon>
        <taxon>Bacillati</taxon>
        <taxon>Cyanobacteriota</taxon>
        <taxon>Cyanophyceae</taxon>
        <taxon>Oscillatoriophycideae</taxon>
        <taxon>Aerosakkonematales</taxon>
        <taxon>Aerosakkonemataceae</taxon>
        <taxon>Microseira</taxon>
    </lineage>
</organism>
<evidence type="ECO:0000313" key="1">
    <source>
        <dbReference type="EMBL" id="GET38189.1"/>
    </source>
</evidence>
<proteinExistence type="predicted"/>
<gene>
    <name evidence="1" type="ORF">MiSe_29430</name>
</gene>
<name>A0AAV3XCM1_9CYAN</name>
<protein>
    <submittedName>
        <fullName evidence="1">Transposase</fullName>
    </submittedName>
</protein>
<evidence type="ECO:0000313" key="2">
    <source>
        <dbReference type="Proteomes" id="UP001050975"/>
    </source>
</evidence>
<reference evidence="1" key="1">
    <citation type="submission" date="2019-10" db="EMBL/GenBank/DDBJ databases">
        <title>Draft genome sequece of Microseira wollei NIES-4236.</title>
        <authorList>
            <person name="Yamaguchi H."/>
            <person name="Suzuki S."/>
            <person name="Kawachi M."/>
        </authorList>
    </citation>
    <scope>NUCLEOTIDE SEQUENCE</scope>
    <source>
        <strain evidence="1">NIES-4236</strain>
    </source>
</reference>
<dbReference type="Proteomes" id="UP001050975">
    <property type="component" value="Unassembled WGS sequence"/>
</dbReference>